<feature type="signal peptide" evidence="2">
    <location>
        <begin position="1"/>
        <end position="28"/>
    </location>
</feature>
<dbReference type="AlphaFoldDB" id="B6UIQ7"/>
<proteinExistence type="evidence at transcript level"/>
<evidence type="ECO:0000313" key="3">
    <source>
        <dbReference type="EMBL" id="ACG49240.1"/>
    </source>
</evidence>
<dbReference type="GeneID" id="542477"/>
<sequence>MAVMKSSTIVALLLAVAILSSLSPCYEAGGCIGKPKKSPPPPRRPYFSSYSEDHQKDHQNCRLICSSKGFKDGGWCDESVEHKVCCCSH</sequence>
<feature type="chain" id="PRO_5002850714" evidence="2">
    <location>
        <begin position="29"/>
        <end position="89"/>
    </location>
</feature>
<name>B6UIQ7_MAIZE</name>
<dbReference type="KEGG" id="zma:542477"/>
<dbReference type="RefSeq" id="NP_001105501.2">
    <property type="nucleotide sequence ID" value="NM_001112031.2"/>
</dbReference>
<feature type="region of interest" description="Disordered" evidence="1">
    <location>
        <begin position="31"/>
        <end position="51"/>
    </location>
</feature>
<evidence type="ECO:0000256" key="2">
    <source>
        <dbReference type="SAM" id="SignalP"/>
    </source>
</evidence>
<organism evidence="3">
    <name type="scientific">Zea mays</name>
    <name type="common">Maize</name>
    <dbReference type="NCBI Taxonomy" id="4577"/>
    <lineage>
        <taxon>Eukaryota</taxon>
        <taxon>Viridiplantae</taxon>
        <taxon>Streptophyta</taxon>
        <taxon>Embryophyta</taxon>
        <taxon>Tracheophyta</taxon>
        <taxon>Spermatophyta</taxon>
        <taxon>Magnoliopsida</taxon>
        <taxon>Liliopsida</taxon>
        <taxon>Poales</taxon>
        <taxon>Poaceae</taxon>
        <taxon>PACMAD clade</taxon>
        <taxon>Panicoideae</taxon>
        <taxon>Andropogonodae</taxon>
        <taxon>Andropogoneae</taxon>
        <taxon>Tripsacinae</taxon>
        <taxon>Zea</taxon>
    </lineage>
</organism>
<dbReference type="EMBL" id="EU977122">
    <property type="protein sequence ID" value="ACG49240.1"/>
    <property type="molecule type" value="mRNA"/>
</dbReference>
<evidence type="ECO:0000256" key="1">
    <source>
        <dbReference type="SAM" id="MobiDB-lite"/>
    </source>
</evidence>
<reference evidence="3" key="1">
    <citation type="journal article" date="2009" name="Plant Mol. Biol.">
        <title>Insights into corn genes derived from large-scale cDNA sequencing.</title>
        <authorList>
            <person name="Alexandrov N.N."/>
            <person name="Brover V.V."/>
            <person name="Freidin S."/>
            <person name="Troukhan M.E."/>
            <person name="Tatarinova T.V."/>
            <person name="Zhang H."/>
            <person name="Swaller T.J."/>
            <person name="Lu Y.P."/>
            <person name="Bouck J."/>
            <person name="Flavell R.B."/>
            <person name="Feldmann K.A."/>
        </authorList>
    </citation>
    <scope>NUCLEOTIDE SEQUENCE</scope>
</reference>
<protein>
    <submittedName>
        <fullName evidence="3">Uncharacterized protein</fullName>
    </submittedName>
</protein>
<keyword evidence="2" id="KW-0732">Signal</keyword>
<accession>B6UIQ7</accession>
<dbReference type="ExpressionAtlas" id="B6UIQ7">
    <property type="expression patterns" value="baseline"/>
</dbReference>